<accession>A0ACB9PRM0</accession>
<evidence type="ECO:0000313" key="1">
    <source>
        <dbReference type="EMBL" id="KAI4351158.1"/>
    </source>
</evidence>
<dbReference type="Proteomes" id="UP000828941">
    <property type="component" value="Chromosome 3"/>
</dbReference>
<keyword evidence="2" id="KW-1185">Reference proteome</keyword>
<proteinExistence type="predicted"/>
<name>A0ACB9PRM0_BAUVA</name>
<reference evidence="1 2" key="1">
    <citation type="journal article" date="2022" name="DNA Res.">
        <title>Chromosomal-level genome assembly of the orchid tree Bauhinia variegata (Leguminosae; Cercidoideae) supports the allotetraploid origin hypothesis of Bauhinia.</title>
        <authorList>
            <person name="Zhong Y."/>
            <person name="Chen Y."/>
            <person name="Zheng D."/>
            <person name="Pang J."/>
            <person name="Liu Y."/>
            <person name="Luo S."/>
            <person name="Meng S."/>
            <person name="Qian L."/>
            <person name="Wei D."/>
            <person name="Dai S."/>
            <person name="Zhou R."/>
        </authorList>
    </citation>
    <scope>NUCLEOTIDE SEQUENCE [LARGE SCALE GENOMIC DNA]</scope>
    <source>
        <strain evidence="1">BV-YZ2020</strain>
    </source>
</reference>
<evidence type="ECO:0000313" key="2">
    <source>
        <dbReference type="Proteomes" id="UP000828941"/>
    </source>
</evidence>
<sequence length="225" mass="24291">MAPAPSVAGVKVEFIEFPGVVTVPSSGKSFFLGGAGERGLVIDGKFIKFTAIGVYLEDKAFPYLALKWNGKSADELFNSLDFFRDIISGPFEKLIRGSKILPLSGPEYVSKVSENCASHLKSVGTYTDAEAKAIEKLIEAFKDQNFPPGSSVFYTQSPAGTLTLNFSKDGTIPEGKGVVIENKPVSEAVLETMIGRNAVSPALKQNLAVRYLEILNSQTNFNIQD</sequence>
<organism evidence="1 2">
    <name type="scientific">Bauhinia variegata</name>
    <name type="common">Purple orchid tree</name>
    <name type="synonym">Phanera variegata</name>
    <dbReference type="NCBI Taxonomy" id="167791"/>
    <lineage>
        <taxon>Eukaryota</taxon>
        <taxon>Viridiplantae</taxon>
        <taxon>Streptophyta</taxon>
        <taxon>Embryophyta</taxon>
        <taxon>Tracheophyta</taxon>
        <taxon>Spermatophyta</taxon>
        <taxon>Magnoliopsida</taxon>
        <taxon>eudicotyledons</taxon>
        <taxon>Gunneridae</taxon>
        <taxon>Pentapetalae</taxon>
        <taxon>rosids</taxon>
        <taxon>fabids</taxon>
        <taxon>Fabales</taxon>
        <taxon>Fabaceae</taxon>
        <taxon>Cercidoideae</taxon>
        <taxon>Cercideae</taxon>
        <taxon>Bauhiniinae</taxon>
        <taxon>Bauhinia</taxon>
    </lineage>
</organism>
<comment type="caution">
    <text evidence="1">The sequence shown here is derived from an EMBL/GenBank/DDBJ whole genome shotgun (WGS) entry which is preliminary data.</text>
</comment>
<gene>
    <name evidence="1" type="ORF">L6164_005540</name>
</gene>
<dbReference type="EMBL" id="CM039428">
    <property type="protein sequence ID" value="KAI4351158.1"/>
    <property type="molecule type" value="Genomic_DNA"/>
</dbReference>
<protein>
    <submittedName>
        <fullName evidence="1">Uncharacterized protein</fullName>
    </submittedName>
</protein>